<evidence type="ECO:0000313" key="5">
    <source>
        <dbReference type="Proteomes" id="UP000306416"/>
    </source>
</evidence>
<dbReference type="InterPro" id="IPR018181">
    <property type="entry name" value="Heat_shock_70_CS"/>
</dbReference>
<evidence type="ECO:0000256" key="1">
    <source>
        <dbReference type="ARBA" id="ARBA00007381"/>
    </source>
</evidence>
<dbReference type="InterPro" id="IPR043129">
    <property type="entry name" value="ATPase_NBD"/>
</dbReference>
<dbReference type="RefSeq" id="WP_135868245.1">
    <property type="nucleotide sequence ID" value="NZ_SRSC01000001.1"/>
</dbReference>
<sequence length="426" mass="47661">MKVVFGLDFGTTNSALSVYRDGKVEIIDIDESSANRSLMRSVLYFNEENEIFTGQEAISQYVSDGAAGRFMQSIKTFLPNRSFEGTEVFGKKYGIDDLVAIILRNIKAKGEAYVGAPVDSVVLGRPVVFSEDAEKDALAQLRLEKAARKAGFRHIHFQFEPVAAALAYEETLPAGAEKLVFIGDFGGGTSDFTVIKVKGGAFDRADRRSDVLSIGGVYTAGDKFDSQIMWEKIAKYFGRGVRYKGMGKDELFDIPHSIIYTLCQWHRIPLLRGRKTREQIRLIKNAATDRQAIENLEHLISDNYGFFLFQCIEKAKCELSQQEFAQVSFKERGLTIEEGITREEFEAINRENLSRISGTVDEVISRSGVRNDQIDTVFLTGGTSRIPMIRRLFEDRFGSEKLENRNAFTSVVHGLGASVPLFSDGR</sequence>
<protein>
    <submittedName>
        <fullName evidence="4">Hsp70 family protein</fullName>
    </submittedName>
</protein>
<name>A0A4S1CJL0_9BACT</name>
<dbReference type="PRINTS" id="PR00301">
    <property type="entry name" value="HEATSHOCK70"/>
</dbReference>
<dbReference type="SUPFAM" id="SSF53067">
    <property type="entry name" value="Actin-like ATPase domain"/>
    <property type="match status" value="2"/>
</dbReference>
<dbReference type="PROSITE" id="PS01036">
    <property type="entry name" value="HSP70_3"/>
    <property type="match status" value="1"/>
</dbReference>
<gene>
    <name evidence="4" type="ORF">E4633_00025</name>
</gene>
<evidence type="ECO:0000313" key="4">
    <source>
        <dbReference type="EMBL" id="TGU73898.1"/>
    </source>
</evidence>
<dbReference type="Pfam" id="PF00012">
    <property type="entry name" value="HSP70"/>
    <property type="match status" value="2"/>
</dbReference>
<comment type="caution">
    <text evidence="4">The sequence shown here is derived from an EMBL/GenBank/DDBJ whole genome shotgun (WGS) entry which is preliminary data.</text>
</comment>
<keyword evidence="3" id="KW-0067">ATP-binding</keyword>
<dbReference type="InterPro" id="IPR042054">
    <property type="entry name" value="YegD-like"/>
</dbReference>
<dbReference type="Proteomes" id="UP000306416">
    <property type="component" value="Unassembled WGS sequence"/>
</dbReference>
<reference evidence="4 5" key="1">
    <citation type="submission" date="2019-04" db="EMBL/GenBank/DDBJ databases">
        <title>Geobacter oryzae sp. nov., ferric-reducing bacteria isolated from paddy soil.</title>
        <authorList>
            <person name="Xu Z."/>
            <person name="Masuda Y."/>
            <person name="Itoh H."/>
            <person name="Senoo K."/>
        </authorList>
    </citation>
    <scope>NUCLEOTIDE SEQUENCE [LARGE SCALE GENOMIC DNA]</scope>
    <source>
        <strain evidence="4 5">Red111</strain>
    </source>
</reference>
<keyword evidence="5" id="KW-1185">Reference proteome</keyword>
<dbReference type="InterPro" id="IPR013126">
    <property type="entry name" value="Hsp_70_fam"/>
</dbReference>
<dbReference type="GO" id="GO:0140662">
    <property type="term" value="F:ATP-dependent protein folding chaperone"/>
    <property type="evidence" value="ECO:0007669"/>
    <property type="project" value="InterPro"/>
</dbReference>
<organism evidence="4 5">
    <name type="scientific">Geomonas terrae</name>
    <dbReference type="NCBI Taxonomy" id="2562681"/>
    <lineage>
        <taxon>Bacteria</taxon>
        <taxon>Pseudomonadati</taxon>
        <taxon>Thermodesulfobacteriota</taxon>
        <taxon>Desulfuromonadia</taxon>
        <taxon>Geobacterales</taxon>
        <taxon>Geobacteraceae</taxon>
        <taxon>Geomonas</taxon>
    </lineage>
</organism>
<accession>A0A4S1CJL0</accession>
<comment type="similarity">
    <text evidence="1">Belongs to the heat shock protein 70 family.</text>
</comment>
<dbReference type="AlphaFoldDB" id="A0A4S1CJL0"/>
<evidence type="ECO:0000256" key="3">
    <source>
        <dbReference type="ARBA" id="ARBA00022840"/>
    </source>
</evidence>
<proteinExistence type="inferred from homology"/>
<dbReference type="EMBL" id="SRSC01000001">
    <property type="protein sequence ID" value="TGU73898.1"/>
    <property type="molecule type" value="Genomic_DNA"/>
</dbReference>
<dbReference type="GO" id="GO:0005524">
    <property type="term" value="F:ATP binding"/>
    <property type="evidence" value="ECO:0007669"/>
    <property type="project" value="UniProtKB-KW"/>
</dbReference>
<dbReference type="CDD" id="cd10231">
    <property type="entry name" value="ASKHA_NBD_HSP70_YegD-like"/>
    <property type="match status" value="1"/>
</dbReference>
<dbReference type="Gene3D" id="3.30.420.40">
    <property type="match status" value="2"/>
</dbReference>
<evidence type="ECO:0000256" key="2">
    <source>
        <dbReference type="ARBA" id="ARBA00022741"/>
    </source>
</evidence>
<keyword evidence="2" id="KW-0547">Nucleotide-binding</keyword>
<dbReference type="PANTHER" id="PTHR19375">
    <property type="entry name" value="HEAT SHOCK PROTEIN 70KDA"/>
    <property type="match status" value="1"/>
</dbReference>